<comment type="caution">
    <text evidence="2">The sequence shown here is derived from an EMBL/GenBank/DDBJ whole genome shotgun (WGS) entry which is preliminary data.</text>
</comment>
<evidence type="ECO:0000313" key="3">
    <source>
        <dbReference type="Proteomes" id="UP001174932"/>
    </source>
</evidence>
<protein>
    <submittedName>
        <fullName evidence="2">YMGG-like glycine zipper-containing protein</fullName>
    </submittedName>
</protein>
<evidence type="ECO:0000259" key="1">
    <source>
        <dbReference type="Pfam" id="PF13441"/>
    </source>
</evidence>
<feature type="domain" description="YMGG-like Gly-zipper" evidence="1">
    <location>
        <begin position="19"/>
        <end position="60"/>
    </location>
</feature>
<reference evidence="2" key="1">
    <citation type="journal article" date="2015" name="Int. J. Syst. Evol. Microbiol.">
        <title>Rhizobium alvei sp. nov., isolated from a freshwater river.</title>
        <authorList>
            <person name="Sheu S.Y."/>
            <person name="Huang H.W."/>
            <person name="Young C.C."/>
            <person name="Chen W.M."/>
        </authorList>
    </citation>
    <scope>NUCLEOTIDE SEQUENCE</scope>
    <source>
        <strain evidence="2">TNR-22</strain>
    </source>
</reference>
<dbReference type="RefSeq" id="WP_304376745.1">
    <property type="nucleotide sequence ID" value="NZ_JAUOZU010000008.1"/>
</dbReference>
<name>A0ABT8YMA2_9HYPH</name>
<dbReference type="PROSITE" id="PS51257">
    <property type="entry name" value="PROKAR_LIPOPROTEIN"/>
    <property type="match status" value="1"/>
</dbReference>
<dbReference type="EMBL" id="JAUOZU010000008">
    <property type="protein sequence ID" value="MDO6964817.1"/>
    <property type="molecule type" value="Genomic_DNA"/>
</dbReference>
<dbReference type="Proteomes" id="UP001174932">
    <property type="component" value="Unassembled WGS sequence"/>
</dbReference>
<keyword evidence="3" id="KW-1185">Reference proteome</keyword>
<accession>A0ABT8YMA2</accession>
<dbReference type="InterPro" id="IPR027367">
    <property type="entry name" value="Gly-zipper_YMGG"/>
</dbReference>
<reference evidence="2" key="2">
    <citation type="submission" date="2023-07" db="EMBL/GenBank/DDBJ databases">
        <authorList>
            <person name="Shen H."/>
        </authorList>
    </citation>
    <scope>NUCLEOTIDE SEQUENCE</scope>
    <source>
        <strain evidence="2">TNR-22</strain>
    </source>
</reference>
<evidence type="ECO:0000313" key="2">
    <source>
        <dbReference type="EMBL" id="MDO6964817.1"/>
    </source>
</evidence>
<dbReference type="Pfam" id="PF13441">
    <property type="entry name" value="Gly-zipper_YMGG"/>
    <property type="match status" value="1"/>
</dbReference>
<sequence length="94" mass="9750">MYKAVAILLAGLAVAGCTRTEKSVTLGAASGAVIGGVLTNNVRGAALGAVVGGVLGAVAAQPGQCYYRDRFGRRYIDSCPRGYRHPRARVVVRM</sequence>
<gene>
    <name evidence="2" type="ORF">Q4481_12690</name>
</gene>
<organism evidence="2 3">
    <name type="scientific">Rhizobium alvei</name>
    <dbReference type="NCBI Taxonomy" id="1132659"/>
    <lineage>
        <taxon>Bacteria</taxon>
        <taxon>Pseudomonadati</taxon>
        <taxon>Pseudomonadota</taxon>
        <taxon>Alphaproteobacteria</taxon>
        <taxon>Hyphomicrobiales</taxon>
        <taxon>Rhizobiaceae</taxon>
        <taxon>Rhizobium/Agrobacterium group</taxon>
        <taxon>Rhizobium</taxon>
    </lineage>
</organism>
<proteinExistence type="predicted"/>